<reference evidence="3" key="1">
    <citation type="journal article" date="2019" name="Int. J. Syst. Evol. Microbiol.">
        <title>The Global Catalogue of Microorganisms (GCM) 10K type strain sequencing project: providing services to taxonomists for standard genome sequencing and annotation.</title>
        <authorList>
            <consortium name="The Broad Institute Genomics Platform"/>
            <consortium name="The Broad Institute Genome Sequencing Center for Infectious Disease"/>
            <person name="Wu L."/>
            <person name="Ma J."/>
        </authorList>
    </citation>
    <scope>NUCLEOTIDE SEQUENCE [LARGE SCALE GENOMIC DNA]</scope>
    <source>
        <strain evidence="3">CGMCC 4.7638</strain>
    </source>
</reference>
<keyword evidence="3" id="KW-1185">Reference proteome</keyword>
<evidence type="ECO:0000313" key="3">
    <source>
        <dbReference type="Proteomes" id="UP001597542"/>
    </source>
</evidence>
<keyword evidence="1" id="KW-0472">Membrane</keyword>
<dbReference type="EMBL" id="JBHUKQ010000014">
    <property type="protein sequence ID" value="MFD2483836.1"/>
    <property type="molecule type" value="Genomic_DNA"/>
</dbReference>
<proteinExistence type="predicted"/>
<protein>
    <recommendedName>
        <fullName evidence="4">DUF202 domain-containing protein</fullName>
    </recommendedName>
</protein>
<evidence type="ECO:0008006" key="4">
    <source>
        <dbReference type="Google" id="ProtNLM"/>
    </source>
</evidence>
<organism evidence="2 3">
    <name type="scientific">Amycolatopsis albidoflavus</name>
    <dbReference type="NCBI Taxonomy" id="102226"/>
    <lineage>
        <taxon>Bacteria</taxon>
        <taxon>Bacillati</taxon>
        <taxon>Actinomycetota</taxon>
        <taxon>Actinomycetes</taxon>
        <taxon>Pseudonocardiales</taxon>
        <taxon>Pseudonocardiaceae</taxon>
        <taxon>Amycolatopsis</taxon>
    </lineage>
</organism>
<name>A0ABW5I4F0_9PSEU</name>
<evidence type="ECO:0000256" key="1">
    <source>
        <dbReference type="SAM" id="Phobius"/>
    </source>
</evidence>
<feature type="transmembrane region" description="Helical" evidence="1">
    <location>
        <begin position="28"/>
        <end position="47"/>
    </location>
</feature>
<feature type="transmembrane region" description="Helical" evidence="1">
    <location>
        <begin position="53"/>
        <end position="73"/>
    </location>
</feature>
<dbReference type="RefSeq" id="WP_344284055.1">
    <property type="nucleotide sequence ID" value="NZ_BAAAHV010000022.1"/>
</dbReference>
<keyword evidence="1" id="KW-0812">Transmembrane</keyword>
<dbReference type="Proteomes" id="UP001597542">
    <property type="component" value="Unassembled WGS sequence"/>
</dbReference>
<comment type="caution">
    <text evidence="2">The sequence shown here is derived from an EMBL/GenBank/DDBJ whole genome shotgun (WGS) entry which is preliminary data.</text>
</comment>
<gene>
    <name evidence="2" type="ORF">ACFSUT_26400</name>
</gene>
<keyword evidence="1" id="KW-1133">Transmembrane helix</keyword>
<evidence type="ECO:0000313" key="2">
    <source>
        <dbReference type="EMBL" id="MFD2483836.1"/>
    </source>
</evidence>
<sequence length="86" mass="9853">MTSEVTMEGKSERFDRHVRRELVGWREAVSHSLLGILIFSTGFLWSTGVYPPVFGAIVLVALVGTWICSVVYWNRKAQLRNKENKK</sequence>
<accession>A0ABW5I4F0</accession>